<dbReference type="EMBL" id="CP024785">
    <property type="protein sequence ID" value="AUB34506.1"/>
    <property type="molecule type" value="Genomic_DNA"/>
</dbReference>
<feature type="region of interest" description="Pantoate--beta-alanine ligase" evidence="17">
    <location>
        <begin position="1"/>
        <end position="353"/>
    </location>
</feature>
<keyword evidence="8 17" id="KW-0808">Transferase</keyword>
<dbReference type="NCBIfam" id="TIGR00017">
    <property type="entry name" value="cmk"/>
    <property type="match status" value="1"/>
</dbReference>
<feature type="binding site" evidence="17">
    <location>
        <position position="252"/>
    </location>
    <ligand>
        <name>ATP</name>
        <dbReference type="ChEBI" id="CHEBI:30616"/>
    </ligand>
</feature>
<dbReference type="CDD" id="cd02020">
    <property type="entry name" value="CMPK"/>
    <property type="match status" value="1"/>
</dbReference>
<feature type="binding site" evidence="17">
    <location>
        <position position="229"/>
    </location>
    <ligand>
        <name>(R)-pantoate</name>
        <dbReference type="ChEBI" id="CHEBI:15980"/>
    </ligand>
</feature>
<evidence type="ECO:0000256" key="8">
    <source>
        <dbReference type="ARBA" id="ARBA00022679"/>
    </source>
</evidence>
<dbReference type="KEGG" id="nfl:COO91_00329"/>
<dbReference type="EC" id="6.3.2.1" evidence="17"/>
<dbReference type="GO" id="GO:0015940">
    <property type="term" value="P:pantothenate biosynthetic process"/>
    <property type="evidence" value="ECO:0007669"/>
    <property type="project" value="UniProtKB-UniRule"/>
</dbReference>
<dbReference type="InterPro" id="IPR027417">
    <property type="entry name" value="P-loop_NTPase"/>
</dbReference>
<evidence type="ECO:0000256" key="13">
    <source>
        <dbReference type="ARBA" id="ARBA00047615"/>
    </source>
</evidence>
<feature type="binding site" evidence="17">
    <location>
        <begin position="260"/>
        <end position="263"/>
    </location>
    <ligand>
        <name>ATP</name>
        <dbReference type="ChEBI" id="CHEBI:30616"/>
    </ligand>
</feature>
<keyword evidence="5 17" id="KW-0963">Cytoplasm</keyword>
<organism evidence="19 20">
    <name type="scientific">Nostoc flagelliforme CCNUN1</name>
    <dbReference type="NCBI Taxonomy" id="2038116"/>
    <lineage>
        <taxon>Bacteria</taxon>
        <taxon>Bacillati</taxon>
        <taxon>Cyanobacteriota</taxon>
        <taxon>Cyanophyceae</taxon>
        <taxon>Nostocales</taxon>
        <taxon>Nostocaceae</taxon>
        <taxon>Nostoc</taxon>
    </lineage>
</organism>
<evidence type="ECO:0000313" key="20">
    <source>
        <dbReference type="Proteomes" id="UP000232003"/>
    </source>
</evidence>
<evidence type="ECO:0000256" key="12">
    <source>
        <dbReference type="ARBA" id="ARBA00023268"/>
    </source>
</evidence>
<keyword evidence="10 17" id="KW-0418">Kinase</keyword>
<dbReference type="InterPro" id="IPR003136">
    <property type="entry name" value="Cytidylate_kin"/>
</dbReference>
<dbReference type="InterPro" id="IPR003721">
    <property type="entry name" value="Pantoate_ligase"/>
</dbReference>
<dbReference type="Pfam" id="PF02224">
    <property type="entry name" value="Cytidylate_kin"/>
    <property type="match status" value="1"/>
</dbReference>
<comment type="pathway">
    <text evidence="2 17">Cofactor biosynthesis; (R)-pantothenate biosynthesis; (R)-pantothenate from (R)-pantoate and beta-alanine: step 1/1.</text>
</comment>
<sequence length="584" mass="64616">MPNAQCPMPNAQCPMPNAHSHNYSPSSIISSLYFRYKLTGEGSIRTRGIFVRLLTTVAALRCYLTKRCSENKLIAVTEDLKLDEMTGWYQTAVGLVPTMGNLHQGHLSLIQRARQENSTVIVSIFVNPLQFAPNEDYQRYPRTLEQDQQFCEQAGVDAIFAPTPEEMAVPQKSIQDSKVTQVIPPSAMITGLCGRSRQGHFQGVATIVTKLFNLVQPDRAYFGQKDGQQLAIIKRLVADLNLPVEIVGCPTVREASGLAFSSRNQYLTATAKEQAAALYRGLRRAEAAFLAGDRNSNKLIALVQQEVAIVSTILVEYIELVEPTTLMSLEKVQEEGMLAIAARLESTRLIDNIILRDRQPIIAIDGPAGAGKSTVARQVAAKLGLVYLDTGSMYRAVTWLVLQKGIAIDDECAIAELTSKCKIELTPNQDLQSSVRVWIDGIDVTQAIRTIEVTSQVSAIAAQSYVRQALVKQQQNWGKKGGLVAEGRDIGTHVFPDAEVKIFLTASVSERARRRQEDFNKQGQPEISLEQLERDIAERDWKDSTRKVSPLQKAADAVEVQTDGLNISEVTAQIVNYYQQRLSQ</sequence>
<comment type="function">
    <text evidence="16 17">Catalyzes the condensation of pantoate with beta-alanine in an ATP-dependent reaction via a pantoyl-adenylate intermediate.</text>
</comment>
<keyword evidence="6 17" id="KW-0436">Ligase</keyword>
<dbReference type="AlphaFoldDB" id="A0A2K8SGE4"/>
<dbReference type="SUPFAM" id="SSF52540">
    <property type="entry name" value="P-loop containing nucleoside triphosphate hydrolases"/>
    <property type="match status" value="1"/>
</dbReference>
<comment type="similarity">
    <text evidence="3">Belongs to the pantothenate synthetase family.</text>
</comment>
<dbReference type="CDD" id="cd02019">
    <property type="entry name" value="NK"/>
    <property type="match status" value="1"/>
</dbReference>
<dbReference type="GO" id="GO:0004592">
    <property type="term" value="F:pantoate-beta-alanine ligase activity"/>
    <property type="evidence" value="ECO:0007669"/>
    <property type="project" value="UniProtKB-UniRule"/>
</dbReference>
<dbReference type="Gene3D" id="3.30.1300.10">
    <property type="entry name" value="Pantoate-beta-alanine ligase, C-terminal domain"/>
    <property type="match status" value="1"/>
</dbReference>
<dbReference type="GO" id="GO:0036431">
    <property type="term" value="F:dCMP kinase activity"/>
    <property type="evidence" value="ECO:0007669"/>
    <property type="project" value="InterPro"/>
</dbReference>
<comment type="subcellular location">
    <subcellularLocation>
        <location evidence="1 17">Cytoplasm</location>
    </subcellularLocation>
</comment>
<evidence type="ECO:0000256" key="14">
    <source>
        <dbReference type="ARBA" id="ARBA00048258"/>
    </source>
</evidence>
<evidence type="ECO:0000256" key="9">
    <source>
        <dbReference type="ARBA" id="ARBA00022741"/>
    </source>
</evidence>
<evidence type="ECO:0000256" key="1">
    <source>
        <dbReference type="ARBA" id="ARBA00004496"/>
    </source>
</evidence>
<dbReference type="Proteomes" id="UP000232003">
    <property type="component" value="Chromosome"/>
</dbReference>
<evidence type="ECO:0000256" key="2">
    <source>
        <dbReference type="ARBA" id="ARBA00004990"/>
    </source>
</evidence>
<feature type="region of interest" description="Cytidylate kinase" evidence="17">
    <location>
        <begin position="354"/>
        <end position="584"/>
    </location>
</feature>
<dbReference type="InterPro" id="IPR014729">
    <property type="entry name" value="Rossmann-like_a/b/a_fold"/>
</dbReference>
<keyword evidence="7 17" id="KW-0566">Pantothenate biosynthesis</keyword>
<comment type="catalytic activity">
    <reaction evidence="14 17">
        <text>(R)-pantoate + beta-alanine + ATP = (R)-pantothenate + AMP + diphosphate + H(+)</text>
        <dbReference type="Rhea" id="RHEA:10912"/>
        <dbReference type="ChEBI" id="CHEBI:15378"/>
        <dbReference type="ChEBI" id="CHEBI:15980"/>
        <dbReference type="ChEBI" id="CHEBI:29032"/>
        <dbReference type="ChEBI" id="CHEBI:30616"/>
        <dbReference type="ChEBI" id="CHEBI:33019"/>
        <dbReference type="ChEBI" id="CHEBI:57966"/>
        <dbReference type="ChEBI" id="CHEBI:456215"/>
        <dbReference type="EC" id="6.3.2.1"/>
    </reaction>
</comment>
<gene>
    <name evidence="17" type="primary">panC/cmk</name>
    <name evidence="19" type="ORF">COO91_00329</name>
</gene>
<protein>
    <recommendedName>
        <fullName evidence="17">Bifunctional pantoate ligase/cytidylate kinase</fullName>
    </recommendedName>
    <domain>
        <recommendedName>
            <fullName evidence="17">Pantothenate synthetase</fullName>
            <shortName evidence="17">PS</shortName>
            <ecNumber evidence="17">6.3.2.1</ecNumber>
        </recommendedName>
        <alternativeName>
            <fullName evidence="17">Pantoate--beta-alanine ligase</fullName>
        </alternativeName>
        <alternativeName>
            <fullName evidence="17">Pantoate-activating enzyme</fullName>
        </alternativeName>
    </domain>
    <domain>
        <recommendedName>
            <fullName evidence="17">Cytidylate kinase</fullName>
            <shortName evidence="17">CK</shortName>
            <ecNumber evidence="17">2.7.4.25</ecNumber>
        </recommendedName>
        <alternativeName>
            <fullName evidence="17">Cytidine monophosphate kinase</fullName>
            <shortName evidence="17">CMP kinase</shortName>
        </alternativeName>
    </domain>
</protein>
<name>A0A2K8SGE4_9NOSO</name>
<dbReference type="HAMAP" id="MF_01349">
    <property type="entry name" value="PanCY"/>
    <property type="match status" value="1"/>
</dbReference>
<dbReference type="InterPro" id="IPR011994">
    <property type="entry name" value="Cytidylate_kinase_dom"/>
</dbReference>
<dbReference type="InterPro" id="IPR004821">
    <property type="entry name" value="Cyt_trans-like"/>
</dbReference>
<dbReference type="PANTHER" id="PTHR21299">
    <property type="entry name" value="CYTIDYLATE KINASE/PANTOATE-BETA-ALANINE LIGASE"/>
    <property type="match status" value="1"/>
</dbReference>
<comment type="similarity">
    <text evidence="17">In the N-terminal section; belongs to the pantothenate synthetase family.</text>
</comment>
<feature type="domain" description="Cytidylate kinase" evidence="18">
    <location>
        <begin position="362"/>
        <end position="580"/>
    </location>
</feature>
<dbReference type="FunFam" id="3.40.50.620:FF:000114">
    <property type="entry name" value="Pantothenate synthetase"/>
    <property type="match status" value="1"/>
</dbReference>
<dbReference type="GO" id="GO:0015949">
    <property type="term" value="P:nucleobase-containing small molecule interconversion"/>
    <property type="evidence" value="ECO:0007669"/>
    <property type="project" value="TreeGrafter"/>
</dbReference>
<dbReference type="InterPro" id="IPR024894">
    <property type="entry name" value="Pantoate_ligase/cytidylate_kin"/>
</dbReference>
<dbReference type="NCBIfam" id="TIGR00018">
    <property type="entry name" value="panC"/>
    <property type="match status" value="1"/>
</dbReference>
<comment type="catalytic activity">
    <reaction evidence="13 17">
        <text>dCMP + ATP = dCDP + ADP</text>
        <dbReference type="Rhea" id="RHEA:25094"/>
        <dbReference type="ChEBI" id="CHEBI:30616"/>
        <dbReference type="ChEBI" id="CHEBI:57566"/>
        <dbReference type="ChEBI" id="CHEBI:58593"/>
        <dbReference type="ChEBI" id="CHEBI:456216"/>
        <dbReference type="EC" id="2.7.4.25"/>
    </reaction>
</comment>
<comment type="similarity">
    <text evidence="17">In the C-terminal section; belongs to the cytidylate kinase family. Type 1 subfamily.</text>
</comment>
<dbReference type="Pfam" id="PF02569">
    <property type="entry name" value="Pantoate_ligase"/>
    <property type="match status" value="1"/>
</dbReference>
<evidence type="ECO:0000256" key="7">
    <source>
        <dbReference type="ARBA" id="ARBA00022655"/>
    </source>
</evidence>
<keyword evidence="11 17" id="KW-0067">ATP-binding</keyword>
<dbReference type="NCBIfam" id="TIGR00125">
    <property type="entry name" value="cyt_tran_rel"/>
    <property type="match status" value="1"/>
</dbReference>
<dbReference type="EC" id="2.7.4.25" evidence="17"/>
<evidence type="ECO:0000256" key="17">
    <source>
        <dbReference type="HAMAP-Rule" id="MF_01349"/>
    </source>
</evidence>
<evidence type="ECO:0000256" key="10">
    <source>
        <dbReference type="ARBA" id="ARBA00022777"/>
    </source>
</evidence>
<feature type="binding site" evidence="17">
    <location>
        <position position="130"/>
    </location>
    <ligand>
        <name>beta-alanine</name>
        <dbReference type="ChEBI" id="CHEBI:57966"/>
    </ligand>
</feature>
<reference evidence="19 20" key="1">
    <citation type="submission" date="2017-11" db="EMBL/GenBank/DDBJ databases">
        <title>Complete genome of a free-living desiccation-tolerant cyanobacterium and its photosynthetic adaptation to extreme terrestrial habitat.</title>
        <authorList>
            <person name="Shang J."/>
        </authorList>
    </citation>
    <scope>NUCLEOTIDE SEQUENCE [LARGE SCALE GENOMIC DNA]</scope>
    <source>
        <strain evidence="19 20">CCNUN1</strain>
    </source>
</reference>
<dbReference type="GO" id="GO:0036430">
    <property type="term" value="F:CMP kinase activity"/>
    <property type="evidence" value="ECO:0007669"/>
    <property type="project" value="RHEA"/>
</dbReference>
<dbReference type="GO" id="GO:0005829">
    <property type="term" value="C:cytosol"/>
    <property type="evidence" value="ECO:0007669"/>
    <property type="project" value="TreeGrafter"/>
</dbReference>
<evidence type="ECO:0000256" key="6">
    <source>
        <dbReference type="ARBA" id="ARBA00022598"/>
    </source>
</evidence>
<dbReference type="PANTHER" id="PTHR21299:SF1">
    <property type="entry name" value="PANTOATE--BETA-ALANINE LIGASE"/>
    <property type="match status" value="1"/>
</dbReference>
<dbReference type="NCBIfam" id="NF010004">
    <property type="entry name" value="PRK13477.1"/>
    <property type="match status" value="1"/>
</dbReference>
<evidence type="ECO:0000313" key="19">
    <source>
        <dbReference type="EMBL" id="AUB34506.1"/>
    </source>
</evidence>
<feature type="binding site" evidence="17">
    <location>
        <position position="130"/>
    </location>
    <ligand>
        <name>(R)-pantoate</name>
        <dbReference type="ChEBI" id="CHEBI:15980"/>
    </ligand>
</feature>
<accession>A0A2K8SGE4</accession>
<comment type="similarity">
    <text evidence="4">Belongs to the cytidylate kinase family. Type 1 subfamily.</text>
</comment>
<dbReference type="UniPathway" id="UPA00028">
    <property type="reaction ID" value="UER00005"/>
</dbReference>
<keyword evidence="9 17" id="KW-0547">Nucleotide-binding</keyword>
<feature type="binding site" evidence="17">
    <location>
        <begin position="223"/>
        <end position="226"/>
    </location>
    <ligand>
        <name>ATP</name>
        <dbReference type="ChEBI" id="CHEBI:30616"/>
    </ligand>
</feature>
<dbReference type="Gene3D" id="3.40.50.300">
    <property type="entry name" value="P-loop containing nucleotide triphosphate hydrolases"/>
    <property type="match status" value="1"/>
</dbReference>
<proteinExistence type="inferred from homology"/>
<evidence type="ECO:0000256" key="16">
    <source>
        <dbReference type="ARBA" id="ARBA00055042"/>
    </source>
</evidence>
<keyword evidence="20" id="KW-1185">Reference proteome</keyword>
<dbReference type="InterPro" id="IPR042176">
    <property type="entry name" value="Pantoate_ligase_C"/>
</dbReference>
<dbReference type="CDD" id="cd00560">
    <property type="entry name" value="PanC"/>
    <property type="match status" value="1"/>
</dbReference>
<comment type="function">
    <text evidence="17">Catalyzes the transfer of a phosphate group from ATP to either CMP or dCMP to form CDP or dCDP and ADP, respectively.</text>
</comment>
<comment type="catalytic activity">
    <reaction evidence="15 17">
        <text>CMP + ATP = CDP + ADP</text>
        <dbReference type="Rhea" id="RHEA:11600"/>
        <dbReference type="ChEBI" id="CHEBI:30616"/>
        <dbReference type="ChEBI" id="CHEBI:58069"/>
        <dbReference type="ChEBI" id="CHEBI:60377"/>
        <dbReference type="ChEBI" id="CHEBI:456216"/>
        <dbReference type="EC" id="2.7.4.25"/>
    </reaction>
</comment>
<evidence type="ECO:0000256" key="15">
    <source>
        <dbReference type="ARBA" id="ARBA00048478"/>
    </source>
</evidence>
<evidence type="ECO:0000256" key="4">
    <source>
        <dbReference type="ARBA" id="ARBA00009427"/>
    </source>
</evidence>
<evidence type="ECO:0000259" key="18">
    <source>
        <dbReference type="Pfam" id="PF02224"/>
    </source>
</evidence>
<feature type="active site" description="Proton donor" evidence="17">
    <location>
        <position position="106"/>
    </location>
</feature>
<evidence type="ECO:0000256" key="3">
    <source>
        <dbReference type="ARBA" id="ARBA00009256"/>
    </source>
</evidence>
<dbReference type="HAMAP" id="MF_00158">
    <property type="entry name" value="PanC"/>
    <property type="match status" value="1"/>
</dbReference>
<evidence type="ECO:0000256" key="11">
    <source>
        <dbReference type="ARBA" id="ARBA00022840"/>
    </source>
</evidence>
<keyword evidence="12 17" id="KW-0511">Multifunctional enzyme</keyword>
<evidence type="ECO:0000256" key="5">
    <source>
        <dbReference type="ARBA" id="ARBA00022490"/>
    </source>
</evidence>
<dbReference type="HAMAP" id="MF_00238">
    <property type="entry name" value="Cytidyl_kinase_type1"/>
    <property type="match status" value="1"/>
</dbReference>
<dbReference type="SUPFAM" id="SSF52374">
    <property type="entry name" value="Nucleotidylyl transferase"/>
    <property type="match status" value="1"/>
</dbReference>
<feature type="binding site" evidence="17">
    <location>
        <begin position="99"/>
        <end position="106"/>
    </location>
    <ligand>
        <name>ATP</name>
        <dbReference type="ChEBI" id="CHEBI:30616"/>
    </ligand>
</feature>
<dbReference type="GO" id="GO:0006220">
    <property type="term" value="P:pyrimidine nucleotide metabolic process"/>
    <property type="evidence" value="ECO:0007669"/>
    <property type="project" value="UniProtKB-UniRule"/>
</dbReference>
<dbReference type="GO" id="GO:0005524">
    <property type="term" value="F:ATP binding"/>
    <property type="evidence" value="ECO:0007669"/>
    <property type="project" value="UniProtKB-UniRule"/>
</dbReference>
<dbReference type="Gene3D" id="3.40.50.620">
    <property type="entry name" value="HUPs"/>
    <property type="match status" value="1"/>
</dbReference>